<feature type="signal peptide" evidence="2">
    <location>
        <begin position="1"/>
        <end position="20"/>
    </location>
</feature>
<proteinExistence type="predicted"/>
<dbReference type="Proteomes" id="UP000567179">
    <property type="component" value="Unassembled WGS sequence"/>
</dbReference>
<reference evidence="3 4" key="1">
    <citation type="journal article" date="2020" name="ISME J.">
        <title>Uncovering the hidden diversity of litter-decomposition mechanisms in mushroom-forming fungi.</title>
        <authorList>
            <person name="Floudas D."/>
            <person name="Bentzer J."/>
            <person name="Ahren D."/>
            <person name="Johansson T."/>
            <person name="Persson P."/>
            <person name="Tunlid A."/>
        </authorList>
    </citation>
    <scope>NUCLEOTIDE SEQUENCE [LARGE SCALE GENOMIC DNA]</scope>
    <source>
        <strain evidence="3 4">CBS 101986</strain>
    </source>
</reference>
<dbReference type="OrthoDB" id="271448at2759"/>
<feature type="chain" id="PRO_5034819594" description="Apple domain-containing protein" evidence="2">
    <location>
        <begin position="21"/>
        <end position="288"/>
    </location>
</feature>
<evidence type="ECO:0008006" key="5">
    <source>
        <dbReference type="Google" id="ProtNLM"/>
    </source>
</evidence>
<name>A0A8H5AT81_9AGAR</name>
<feature type="region of interest" description="Disordered" evidence="1">
    <location>
        <begin position="96"/>
        <end position="123"/>
    </location>
</feature>
<keyword evidence="4" id="KW-1185">Reference proteome</keyword>
<keyword evidence="2" id="KW-0732">Signal</keyword>
<feature type="compositionally biased region" description="Low complexity" evidence="1">
    <location>
        <begin position="105"/>
        <end position="123"/>
    </location>
</feature>
<evidence type="ECO:0000256" key="1">
    <source>
        <dbReference type="SAM" id="MobiDB-lite"/>
    </source>
</evidence>
<dbReference type="EMBL" id="JAACJJ010000058">
    <property type="protein sequence ID" value="KAF5310291.1"/>
    <property type="molecule type" value="Genomic_DNA"/>
</dbReference>
<accession>A0A8H5AT81</accession>
<organism evidence="3 4">
    <name type="scientific">Psilocybe cf. subviscida</name>
    <dbReference type="NCBI Taxonomy" id="2480587"/>
    <lineage>
        <taxon>Eukaryota</taxon>
        <taxon>Fungi</taxon>
        <taxon>Dikarya</taxon>
        <taxon>Basidiomycota</taxon>
        <taxon>Agaricomycotina</taxon>
        <taxon>Agaricomycetes</taxon>
        <taxon>Agaricomycetidae</taxon>
        <taxon>Agaricales</taxon>
        <taxon>Agaricineae</taxon>
        <taxon>Strophariaceae</taxon>
        <taxon>Psilocybe</taxon>
    </lineage>
</organism>
<gene>
    <name evidence="3" type="ORF">D9619_010136</name>
</gene>
<dbReference type="AlphaFoldDB" id="A0A8H5AT81"/>
<sequence length="288" mass="31635">MFLSSILLATTFNAISSAMARAMTAPIIDVNAVLGFDAGPDNFYNAPTPPWKPGAVPGWYYGPNPQKYPDLWCLHDFMCRFLWYYPNALHCPSPNPHPGNPAPQPTKTVTDTSTTTVVETTTTTTTATTTTTVTVTQPSNPTVDGYIPTFSNFTAAVQADDFMTFGLVETVADCMAMCDSVPGCTFVNSFHDVNGKGGSTDLTCSLFKFCHTEADADNAGGQGRQLNYGDDDDYRPDYHWATEYDPNSDTDIDDDKADVFLDYHDKANIIDHHNEDHLDADDGQVHYY</sequence>
<comment type="caution">
    <text evidence="3">The sequence shown here is derived from an EMBL/GenBank/DDBJ whole genome shotgun (WGS) entry which is preliminary data.</text>
</comment>
<evidence type="ECO:0000256" key="2">
    <source>
        <dbReference type="SAM" id="SignalP"/>
    </source>
</evidence>
<evidence type="ECO:0000313" key="3">
    <source>
        <dbReference type="EMBL" id="KAF5310291.1"/>
    </source>
</evidence>
<evidence type="ECO:0000313" key="4">
    <source>
        <dbReference type="Proteomes" id="UP000567179"/>
    </source>
</evidence>
<protein>
    <recommendedName>
        <fullName evidence="5">Apple domain-containing protein</fullName>
    </recommendedName>
</protein>